<dbReference type="InterPro" id="IPR035513">
    <property type="entry name" value="Invertase/methylesterase_inhib"/>
</dbReference>
<dbReference type="AlphaFoldDB" id="A0A2G2X723"/>
<keyword evidence="2" id="KW-1185">Reference proteome</keyword>
<evidence type="ECO:0008006" key="3">
    <source>
        <dbReference type="Google" id="ProtNLM"/>
    </source>
</evidence>
<dbReference type="OrthoDB" id="1430376at2759"/>
<dbReference type="SUPFAM" id="SSF101148">
    <property type="entry name" value="Plant invertase/pectin methylesterase inhibitor"/>
    <property type="match status" value="1"/>
</dbReference>
<gene>
    <name evidence="1" type="ORF">CQW23_07739</name>
</gene>
<reference evidence="1 2" key="1">
    <citation type="journal article" date="2017" name="Genome Biol.">
        <title>New reference genome sequences of hot pepper reveal the massive evolution of plant disease-resistance genes by retroduplication.</title>
        <authorList>
            <person name="Kim S."/>
            <person name="Park J."/>
            <person name="Yeom S.I."/>
            <person name="Kim Y.M."/>
            <person name="Seo E."/>
            <person name="Kim K.T."/>
            <person name="Kim M.S."/>
            <person name="Lee J.M."/>
            <person name="Cheong K."/>
            <person name="Shin H.S."/>
            <person name="Kim S.B."/>
            <person name="Han K."/>
            <person name="Lee J."/>
            <person name="Park M."/>
            <person name="Lee H.A."/>
            <person name="Lee H.Y."/>
            <person name="Lee Y."/>
            <person name="Oh S."/>
            <person name="Lee J.H."/>
            <person name="Choi E."/>
            <person name="Choi E."/>
            <person name="Lee S.E."/>
            <person name="Jeon J."/>
            <person name="Kim H."/>
            <person name="Choi G."/>
            <person name="Song H."/>
            <person name="Lee J."/>
            <person name="Lee S.C."/>
            <person name="Kwon J.K."/>
            <person name="Lee H.Y."/>
            <person name="Koo N."/>
            <person name="Hong Y."/>
            <person name="Kim R.W."/>
            <person name="Kang W.H."/>
            <person name="Huh J.H."/>
            <person name="Kang B.C."/>
            <person name="Yang T.J."/>
            <person name="Lee Y.H."/>
            <person name="Bennetzen J.L."/>
            <person name="Choi D."/>
        </authorList>
    </citation>
    <scope>NUCLEOTIDE SEQUENCE [LARGE SCALE GENOMIC DNA]</scope>
    <source>
        <strain evidence="2">cv. PBC81</strain>
    </source>
</reference>
<dbReference type="Proteomes" id="UP000224567">
    <property type="component" value="Unassembled WGS sequence"/>
</dbReference>
<dbReference type="STRING" id="33114.A0A2G2X723"/>
<evidence type="ECO:0000313" key="1">
    <source>
        <dbReference type="EMBL" id="PHT53277.1"/>
    </source>
</evidence>
<reference evidence="2" key="2">
    <citation type="journal article" date="2017" name="J. Anim. Genet.">
        <title>Multiple reference genome sequences of hot pepper reveal the massive evolution of plant disease resistance genes by retroduplication.</title>
        <authorList>
            <person name="Kim S."/>
            <person name="Park J."/>
            <person name="Yeom S.-I."/>
            <person name="Kim Y.-M."/>
            <person name="Seo E."/>
            <person name="Kim K.-T."/>
            <person name="Kim M.-S."/>
            <person name="Lee J.M."/>
            <person name="Cheong K."/>
            <person name="Shin H.-S."/>
            <person name="Kim S.-B."/>
            <person name="Han K."/>
            <person name="Lee J."/>
            <person name="Park M."/>
            <person name="Lee H.-A."/>
            <person name="Lee H.-Y."/>
            <person name="Lee Y."/>
            <person name="Oh S."/>
            <person name="Lee J.H."/>
            <person name="Choi E."/>
            <person name="Choi E."/>
            <person name="Lee S.E."/>
            <person name="Jeon J."/>
            <person name="Kim H."/>
            <person name="Choi G."/>
            <person name="Song H."/>
            <person name="Lee J."/>
            <person name="Lee S.-C."/>
            <person name="Kwon J.-K."/>
            <person name="Lee H.-Y."/>
            <person name="Koo N."/>
            <person name="Hong Y."/>
            <person name="Kim R.W."/>
            <person name="Kang W.-H."/>
            <person name="Huh J.H."/>
            <person name="Kang B.-C."/>
            <person name="Yang T.-J."/>
            <person name="Lee Y.-H."/>
            <person name="Bennetzen J.L."/>
            <person name="Choi D."/>
        </authorList>
    </citation>
    <scope>NUCLEOTIDE SEQUENCE [LARGE SCALE GENOMIC DNA]</scope>
    <source>
        <strain evidence="2">cv. PBC81</strain>
    </source>
</reference>
<accession>A0A2G2X723</accession>
<sequence length="66" mass="7338">MGHLSDEDKELQLSNAKTYASLVITDADSCTDGFSGWKSCSMFKDTIINVVSFMNPFSRTSYYILG</sequence>
<dbReference type="EMBL" id="MLFT02000003">
    <property type="protein sequence ID" value="PHT53277.1"/>
    <property type="molecule type" value="Genomic_DNA"/>
</dbReference>
<comment type="caution">
    <text evidence="1">The sequence shown here is derived from an EMBL/GenBank/DDBJ whole genome shotgun (WGS) entry which is preliminary data.</text>
</comment>
<organism evidence="1 2">
    <name type="scientific">Capsicum baccatum</name>
    <name type="common">Peruvian pepper</name>
    <dbReference type="NCBI Taxonomy" id="33114"/>
    <lineage>
        <taxon>Eukaryota</taxon>
        <taxon>Viridiplantae</taxon>
        <taxon>Streptophyta</taxon>
        <taxon>Embryophyta</taxon>
        <taxon>Tracheophyta</taxon>
        <taxon>Spermatophyta</taxon>
        <taxon>Magnoliopsida</taxon>
        <taxon>eudicotyledons</taxon>
        <taxon>Gunneridae</taxon>
        <taxon>Pentapetalae</taxon>
        <taxon>asterids</taxon>
        <taxon>lamiids</taxon>
        <taxon>Solanales</taxon>
        <taxon>Solanaceae</taxon>
        <taxon>Solanoideae</taxon>
        <taxon>Capsiceae</taxon>
        <taxon>Capsicum</taxon>
    </lineage>
</organism>
<name>A0A2G2X723_CAPBA</name>
<evidence type="ECO:0000313" key="2">
    <source>
        <dbReference type="Proteomes" id="UP000224567"/>
    </source>
</evidence>
<protein>
    <recommendedName>
        <fullName evidence="3">Pectinesterase inhibitor domain-containing protein</fullName>
    </recommendedName>
</protein>
<proteinExistence type="predicted"/>